<evidence type="ECO:0000313" key="3">
    <source>
        <dbReference type="Proteomes" id="UP001500274"/>
    </source>
</evidence>
<organism evidence="2 3">
    <name type="scientific">Microbacterium binotii</name>
    <dbReference type="NCBI Taxonomy" id="462710"/>
    <lineage>
        <taxon>Bacteria</taxon>
        <taxon>Bacillati</taxon>
        <taxon>Actinomycetota</taxon>
        <taxon>Actinomycetes</taxon>
        <taxon>Micrococcales</taxon>
        <taxon>Microbacteriaceae</taxon>
        <taxon>Microbacterium</taxon>
    </lineage>
</organism>
<feature type="compositionally biased region" description="Basic and acidic residues" evidence="1">
    <location>
        <begin position="1"/>
        <end position="14"/>
    </location>
</feature>
<dbReference type="EMBL" id="BAAARI010000001">
    <property type="protein sequence ID" value="GAA2566133.1"/>
    <property type="molecule type" value="Genomic_DNA"/>
</dbReference>
<reference evidence="2 3" key="1">
    <citation type="journal article" date="2019" name="Int. J. Syst. Evol. Microbiol.">
        <title>The Global Catalogue of Microorganisms (GCM) 10K type strain sequencing project: providing services to taxonomists for standard genome sequencing and annotation.</title>
        <authorList>
            <consortium name="The Broad Institute Genomics Platform"/>
            <consortium name="The Broad Institute Genome Sequencing Center for Infectious Disease"/>
            <person name="Wu L."/>
            <person name="Ma J."/>
        </authorList>
    </citation>
    <scope>NUCLEOTIDE SEQUENCE [LARGE SCALE GENOMIC DNA]</scope>
    <source>
        <strain evidence="2 3">JCM 16365</strain>
    </source>
</reference>
<protein>
    <submittedName>
        <fullName evidence="2">Uncharacterized protein</fullName>
    </submittedName>
</protein>
<evidence type="ECO:0000256" key="1">
    <source>
        <dbReference type="SAM" id="MobiDB-lite"/>
    </source>
</evidence>
<name>A0ABN3P4V4_9MICO</name>
<comment type="caution">
    <text evidence="2">The sequence shown here is derived from an EMBL/GenBank/DDBJ whole genome shotgun (WGS) entry which is preliminary data.</text>
</comment>
<keyword evidence="3" id="KW-1185">Reference proteome</keyword>
<evidence type="ECO:0000313" key="2">
    <source>
        <dbReference type="EMBL" id="GAA2566133.1"/>
    </source>
</evidence>
<proteinExistence type="predicted"/>
<dbReference type="Proteomes" id="UP001500274">
    <property type="component" value="Unassembled WGS sequence"/>
</dbReference>
<feature type="region of interest" description="Disordered" evidence="1">
    <location>
        <begin position="1"/>
        <end position="48"/>
    </location>
</feature>
<sequence length="67" mass="7206">MTHDATPASDRDPEPGAEPAAAGEEQLVEDGLLDGAPESPDPREEAQLQAQLEREMRFDGFEQGIEG</sequence>
<gene>
    <name evidence="2" type="ORF">GCM10009862_00840</name>
</gene>
<accession>A0ABN3P4V4</accession>
<dbReference type="RefSeq" id="WP_344225806.1">
    <property type="nucleotide sequence ID" value="NZ_BAAARI010000001.1"/>
</dbReference>